<feature type="non-terminal residue" evidence="1">
    <location>
        <position position="1"/>
    </location>
</feature>
<dbReference type="EMBL" id="GEDV01001393">
    <property type="protein sequence ID" value="JAP87164.1"/>
    <property type="molecule type" value="Transcribed_RNA"/>
</dbReference>
<name>A0A131Z765_RHIAP</name>
<proteinExistence type="predicted"/>
<accession>A0A131Z765</accession>
<dbReference type="AlphaFoldDB" id="A0A131Z765"/>
<organism evidence="1">
    <name type="scientific">Rhipicephalus appendiculatus</name>
    <name type="common">Brown ear tick</name>
    <dbReference type="NCBI Taxonomy" id="34631"/>
    <lineage>
        <taxon>Eukaryota</taxon>
        <taxon>Metazoa</taxon>
        <taxon>Ecdysozoa</taxon>
        <taxon>Arthropoda</taxon>
        <taxon>Chelicerata</taxon>
        <taxon>Arachnida</taxon>
        <taxon>Acari</taxon>
        <taxon>Parasitiformes</taxon>
        <taxon>Ixodida</taxon>
        <taxon>Ixodoidea</taxon>
        <taxon>Ixodidae</taxon>
        <taxon>Rhipicephalinae</taxon>
        <taxon>Rhipicephalus</taxon>
        <taxon>Rhipicephalus</taxon>
    </lineage>
</organism>
<reference evidence="1" key="1">
    <citation type="journal article" date="2016" name="Ticks Tick Borne Dis.">
        <title>De novo assembly and annotation of the salivary gland transcriptome of Rhipicephalus appendiculatus male and female ticks during blood feeding.</title>
        <authorList>
            <person name="de Castro M.H."/>
            <person name="de Klerk D."/>
            <person name="Pienaar R."/>
            <person name="Latif A.A."/>
            <person name="Rees D.J."/>
            <person name="Mans B.J."/>
        </authorList>
    </citation>
    <scope>NUCLEOTIDE SEQUENCE</scope>
    <source>
        <tissue evidence="1">Salivary glands</tissue>
    </source>
</reference>
<evidence type="ECO:0000313" key="1">
    <source>
        <dbReference type="EMBL" id="JAP87164.1"/>
    </source>
</evidence>
<sequence length="84" mass="9940">CLDAQFPVYLGFFKAAPPTISTSQRHRQTARLVKFLIRLRSAVQPDRKTRPVRCSSTLFFRRILPQWRTTSVRTYEPHFFRSPT</sequence>
<protein>
    <submittedName>
        <fullName evidence="1">Cystatin</fullName>
    </submittedName>
</protein>